<evidence type="ECO:0000313" key="6">
    <source>
        <dbReference type="EMBL" id="KAJ7365498.1"/>
    </source>
</evidence>
<dbReference type="PROSITE" id="PS51897">
    <property type="entry name" value="ANNEXIN_2"/>
    <property type="match status" value="1"/>
</dbReference>
<dbReference type="Proteomes" id="UP001163046">
    <property type="component" value="Unassembled WGS sequence"/>
</dbReference>
<evidence type="ECO:0000313" key="7">
    <source>
        <dbReference type="Proteomes" id="UP001163046"/>
    </source>
</evidence>
<keyword evidence="4" id="KW-0041">Annexin</keyword>
<keyword evidence="3" id="KW-0106">Calcium</keyword>
<dbReference type="PROSITE" id="PS00223">
    <property type="entry name" value="ANNEXIN_1"/>
    <property type="match status" value="1"/>
</dbReference>
<evidence type="ECO:0000256" key="3">
    <source>
        <dbReference type="ARBA" id="ARBA00022837"/>
    </source>
</evidence>
<dbReference type="GO" id="GO:0001786">
    <property type="term" value="F:phosphatidylserine binding"/>
    <property type="evidence" value="ECO:0007669"/>
    <property type="project" value="TreeGrafter"/>
</dbReference>
<evidence type="ECO:0000256" key="4">
    <source>
        <dbReference type="ARBA" id="ARBA00023216"/>
    </source>
</evidence>
<dbReference type="InterPro" id="IPR018252">
    <property type="entry name" value="Annexin_repeat_CS"/>
</dbReference>
<organism evidence="6 7">
    <name type="scientific">Desmophyllum pertusum</name>
    <dbReference type="NCBI Taxonomy" id="174260"/>
    <lineage>
        <taxon>Eukaryota</taxon>
        <taxon>Metazoa</taxon>
        <taxon>Cnidaria</taxon>
        <taxon>Anthozoa</taxon>
        <taxon>Hexacorallia</taxon>
        <taxon>Scleractinia</taxon>
        <taxon>Caryophylliina</taxon>
        <taxon>Caryophylliidae</taxon>
        <taxon>Desmophyllum</taxon>
    </lineage>
</organism>
<dbReference type="SUPFAM" id="SSF47874">
    <property type="entry name" value="Annexin"/>
    <property type="match status" value="1"/>
</dbReference>
<dbReference type="InterPro" id="IPR037104">
    <property type="entry name" value="Annexin_sf"/>
</dbReference>
<dbReference type="OrthoDB" id="37886at2759"/>
<dbReference type="EMBL" id="MU827303">
    <property type="protein sequence ID" value="KAJ7365498.1"/>
    <property type="molecule type" value="Genomic_DNA"/>
</dbReference>
<dbReference type="GO" id="GO:0012506">
    <property type="term" value="C:vesicle membrane"/>
    <property type="evidence" value="ECO:0007669"/>
    <property type="project" value="TreeGrafter"/>
</dbReference>
<dbReference type="GO" id="GO:0005737">
    <property type="term" value="C:cytoplasm"/>
    <property type="evidence" value="ECO:0007669"/>
    <property type="project" value="TreeGrafter"/>
</dbReference>
<dbReference type="PANTHER" id="PTHR10502:SF233">
    <property type="entry name" value="ANNEXIN B9"/>
    <property type="match status" value="1"/>
</dbReference>
<comment type="similarity">
    <text evidence="1">Belongs to the annexin family.</text>
</comment>
<dbReference type="FunFam" id="1.10.220.10:FF:000002">
    <property type="entry name" value="Annexin"/>
    <property type="match status" value="1"/>
</dbReference>
<dbReference type="GO" id="GO:0005634">
    <property type="term" value="C:nucleus"/>
    <property type="evidence" value="ECO:0007669"/>
    <property type="project" value="TreeGrafter"/>
</dbReference>
<dbReference type="GO" id="GO:0032509">
    <property type="term" value="P:endosome transport via multivesicular body sorting pathway"/>
    <property type="evidence" value="ECO:0007669"/>
    <property type="project" value="TreeGrafter"/>
</dbReference>
<proteinExistence type="inferred from homology"/>
<dbReference type="SMART" id="SM00335">
    <property type="entry name" value="ANX"/>
    <property type="match status" value="2"/>
</dbReference>
<name>A0A9W9YVB2_9CNID</name>
<dbReference type="Pfam" id="PF00191">
    <property type="entry name" value="Annexin"/>
    <property type="match status" value="1"/>
</dbReference>
<keyword evidence="5" id="KW-0111">Calcium/phospholipid-binding</keyword>
<reference evidence="6" key="1">
    <citation type="submission" date="2023-01" db="EMBL/GenBank/DDBJ databases">
        <title>Genome assembly of the deep-sea coral Lophelia pertusa.</title>
        <authorList>
            <person name="Herrera S."/>
            <person name="Cordes E."/>
        </authorList>
    </citation>
    <scope>NUCLEOTIDE SEQUENCE</scope>
    <source>
        <strain evidence="6">USNM1676648</strain>
        <tissue evidence="6">Polyp</tissue>
    </source>
</reference>
<dbReference type="InterPro" id="IPR018502">
    <property type="entry name" value="Annexin_repeat"/>
</dbReference>
<protein>
    <submittedName>
        <fullName evidence="6">Annexin A6</fullName>
    </submittedName>
</protein>
<comment type="caution">
    <text evidence="6">The sequence shown here is derived from an EMBL/GenBank/DDBJ whole genome shotgun (WGS) entry which is preliminary data.</text>
</comment>
<evidence type="ECO:0000256" key="5">
    <source>
        <dbReference type="ARBA" id="ARBA00023302"/>
    </source>
</evidence>
<evidence type="ECO:0000256" key="1">
    <source>
        <dbReference type="ARBA" id="ARBA00007831"/>
    </source>
</evidence>
<dbReference type="AlphaFoldDB" id="A0A9W9YVB2"/>
<dbReference type="PANTHER" id="PTHR10502">
    <property type="entry name" value="ANNEXIN"/>
    <property type="match status" value="1"/>
</dbReference>
<sequence>MILTMPNLFCCFSAVYDNSLETDLKGDTSGDLEALLVQLNKGQRDESTKVDKEMAKKDAKELQEAGVTSWGTDEGKFIGVFTQRSRPQLGATFPEYKKLTNKDIADSIDGEMDGDLQKAFMTLVKCVRDPTSFRLNKLQTALKAGDTKAVAAIILTRIRRSWMSL</sequence>
<dbReference type="GO" id="GO:0005509">
    <property type="term" value="F:calcium ion binding"/>
    <property type="evidence" value="ECO:0007669"/>
    <property type="project" value="InterPro"/>
</dbReference>
<keyword evidence="2" id="KW-0677">Repeat</keyword>
<dbReference type="Gene3D" id="1.10.220.10">
    <property type="entry name" value="Annexin"/>
    <property type="match status" value="2"/>
</dbReference>
<gene>
    <name evidence="6" type="primary">ANXA6_3</name>
    <name evidence="6" type="ORF">OS493_005607</name>
</gene>
<keyword evidence="7" id="KW-1185">Reference proteome</keyword>
<dbReference type="GO" id="GO:0005544">
    <property type="term" value="F:calcium-dependent phospholipid binding"/>
    <property type="evidence" value="ECO:0007669"/>
    <property type="project" value="UniProtKB-KW"/>
</dbReference>
<evidence type="ECO:0000256" key="2">
    <source>
        <dbReference type="ARBA" id="ARBA00022737"/>
    </source>
</evidence>
<accession>A0A9W9YVB2</accession>
<dbReference type="GO" id="GO:0005886">
    <property type="term" value="C:plasma membrane"/>
    <property type="evidence" value="ECO:0007669"/>
    <property type="project" value="TreeGrafter"/>
</dbReference>